<gene>
    <name evidence="1" type="ORF">Mgra_00009029</name>
</gene>
<sequence>NKFFIKLKKPSDCLMAISSANFSNFSLSETFFSFNKNSRKYSNAVQSSSSLLEARALNCKRILAISTFPNEQASIKGVNPLENQQEIQLNEYLD</sequence>
<accession>A0A8S9ZE43</accession>
<dbReference type="Proteomes" id="UP000605970">
    <property type="component" value="Unassembled WGS sequence"/>
</dbReference>
<reference evidence="1" key="1">
    <citation type="journal article" date="2020" name="Ecol. Evol.">
        <title>Genome structure and content of the rice root-knot nematode (Meloidogyne graminicola).</title>
        <authorList>
            <person name="Phan N.T."/>
            <person name="Danchin E.G.J."/>
            <person name="Klopp C."/>
            <person name="Perfus-Barbeoch L."/>
            <person name="Kozlowski D.K."/>
            <person name="Koutsovoulos G.D."/>
            <person name="Lopez-Roques C."/>
            <person name="Bouchez O."/>
            <person name="Zahm M."/>
            <person name="Besnard G."/>
            <person name="Bellafiore S."/>
        </authorList>
    </citation>
    <scope>NUCLEOTIDE SEQUENCE</scope>
    <source>
        <strain evidence="1">VN-18</strain>
    </source>
</reference>
<keyword evidence="2" id="KW-1185">Reference proteome</keyword>
<evidence type="ECO:0000313" key="1">
    <source>
        <dbReference type="EMBL" id="KAF7629956.1"/>
    </source>
</evidence>
<proteinExistence type="predicted"/>
<feature type="non-terminal residue" evidence="1">
    <location>
        <position position="94"/>
    </location>
</feature>
<dbReference type="EMBL" id="JABEBT010000134">
    <property type="protein sequence ID" value="KAF7629956.1"/>
    <property type="molecule type" value="Genomic_DNA"/>
</dbReference>
<protein>
    <submittedName>
        <fullName evidence="1">Uncharacterized protein</fullName>
    </submittedName>
</protein>
<dbReference type="AlphaFoldDB" id="A0A8S9ZE43"/>
<evidence type="ECO:0000313" key="2">
    <source>
        <dbReference type="Proteomes" id="UP000605970"/>
    </source>
</evidence>
<name>A0A8S9ZE43_9BILA</name>
<organism evidence="1 2">
    <name type="scientific">Meloidogyne graminicola</name>
    <dbReference type="NCBI Taxonomy" id="189291"/>
    <lineage>
        <taxon>Eukaryota</taxon>
        <taxon>Metazoa</taxon>
        <taxon>Ecdysozoa</taxon>
        <taxon>Nematoda</taxon>
        <taxon>Chromadorea</taxon>
        <taxon>Rhabditida</taxon>
        <taxon>Tylenchina</taxon>
        <taxon>Tylenchomorpha</taxon>
        <taxon>Tylenchoidea</taxon>
        <taxon>Meloidogynidae</taxon>
        <taxon>Meloidogyninae</taxon>
        <taxon>Meloidogyne</taxon>
    </lineage>
</organism>
<comment type="caution">
    <text evidence="1">The sequence shown here is derived from an EMBL/GenBank/DDBJ whole genome shotgun (WGS) entry which is preliminary data.</text>
</comment>